<dbReference type="Proteomes" id="UP000887579">
    <property type="component" value="Unplaced"/>
</dbReference>
<reference evidence="2" key="1">
    <citation type="submission" date="2022-11" db="UniProtKB">
        <authorList>
            <consortium name="WormBaseParasite"/>
        </authorList>
    </citation>
    <scope>IDENTIFICATION</scope>
</reference>
<name>A0AC34GBX9_9BILA</name>
<sequence length="103" mass="11705">MIFSHSRLTKFAALIKKSTEIDVKEVTVKIIKLGKPEILEAIQGMEYYIIVCRESNEDLQKSIKEINENGIKGIIFSFNEIDKAIAESDTFGIALLRRIGNHH</sequence>
<dbReference type="WBParaSite" id="ES5_v2.g27178.t1">
    <property type="protein sequence ID" value="ES5_v2.g27178.t1"/>
    <property type="gene ID" value="ES5_v2.g27178"/>
</dbReference>
<evidence type="ECO:0000313" key="2">
    <source>
        <dbReference type="WBParaSite" id="ES5_v2.g27178.t1"/>
    </source>
</evidence>
<evidence type="ECO:0000313" key="1">
    <source>
        <dbReference type="Proteomes" id="UP000887579"/>
    </source>
</evidence>
<organism evidence="1 2">
    <name type="scientific">Panagrolaimus sp. ES5</name>
    <dbReference type="NCBI Taxonomy" id="591445"/>
    <lineage>
        <taxon>Eukaryota</taxon>
        <taxon>Metazoa</taxon>
        <taxon>Ecdysozoa</taxon>
        <taxon>Nematoda</taxon>
        <taxon>Chromadorea</taxon>
        <taxon>Rhabditida</taxon>
        <taxon>Tylenchina</taxon>
        <taxon>Panagrolaimomorpha</taxon>
        <taxon>Panagrolaimoidea</taxon>
        <taxon>Panagrolaimidae</taxon>
        <taxon>Panagrolaimus</taxon>
    </lineage>
</organism>
<accession>A0AC34GBX9</accession>
<protein>
    <submittedName>
        <fullName evidence="2">Uncharacterized protein</fullName>
    </submittedName>
</protein>
<proteinExistence type="predicted"/>